<feature type="compositionally biased region" description="Basic and acidic residues" evidence="1">
    <location>
        <begin position="455"/>
        <end position="468"/>
    </location>
</feature>
<accession>S7XVY6</accession>
<feature type="compositionally biased region" description="Polar residues" evidence="1">
    <location>
        <begin position="469"/>
        <end position="484"/>
    </location>
</feature>
<dbReference type="HOGENOM" id="CLU_530154_0_0_1"/>
<comment type="caution">
    <text evidence="2">The sequence shown here is derived from an EMBL/GenBank/DDBJ whole genome shotgun (WGS) entry which is preliminary data.</text>
</comment>
<dbReference type="STRING" id="1358809.S7XVY6"/>
<evidence type="ECO:0000256" key="1">
    <source>
        <dbReference type="SAM" id="MobiDB-lite"/>
    </source>
</evidence>
<gene>
    <name evidence="2" type="ORF">SLOPH_907</name>
</gene>
<organism evidence="2 3">
    <name type="scientific">Spraguea lophii (strain 42_110)</name>
    <name type="common">Microsporidian parasite</name>
    <dbReference type="NCBI Taxonomy" id="1358809"/>
    <lineage>
        <taxon>Eukaryota</taxon>
        <taxon>Fungi</taxon>
        <taxon>Fungi incertae sedis</taxon>
        <taxon>Microsporidia</taxon>
        <taxon>Spragueidae</taxon>
        <taxon>Spraguea</taxon>
    </lineage>
</organism>
<dbReference type="AlphaFoldDB" id="S7XVY6"/>
<feature type="region of interest" description="Disordered" evidence="1">
    <location>
        <begin position="318"/>
        <end position="493"/>
    </location>
</feature>
<feature type="compositionally biased region" description="Basic and acidic residues" evidence="1">
    <location>
        <begin position="331"/>
        <end position="437"/>
    </location>
</feature>
<dbReference type="Proteomes" id="UP000014978">
    <property type="component" value="Unassembled WGS sequence"/>
</dbReference>
<evidence type="ECO:0000313" key="2">
    <source>
        <dbReference type="EMBL" id="EPR80048.1"/>
    </source>
</evidence>
<evidence type="ECO:0000313" key="3">
    <source>
        <dbReference type="Proteomes" id="UP000014978"/>
    </source>
</evidence>
<reference evidence="3" key="1">
    <citation type="journal article" date="2013" name="PLoS Genet.">
        <title>The genome of Spraguea lophii and the basis of host-microsporidian interactions.</title>
        <authorList>
            <person name="Campbell S.E."/>
            <person name="Williams T.A."/>
            <person name="Yousuf A."/>
            <person name="Soanes D.M."/>
            <person name="Paszkiewicz K.H."/>
            <person name="Williams B.A.P."/>
        </authorList>
    </citation>
    <scope>NUCLEOTIDE SEQUENCE [LARGE SCALE GENOMIC DNA]</scope>
    <source>
        <strain evidence="3">42_110</strain>
    </source>
</reference>
<keyword evidence="3" id="KW-1185">Reference proteome</keyword>
<dbReference type="VEuPathDB" id="MicrosporidiaDB:SLOPH_907"/>
<sequence>MLFLIKRNIFTYLYKDYICDSISVTQYNDIFIYLYTRLYSIYTFIKKYMKYNIMVVNSVFTQKKVGFMILTYFLNVCAGNQKLKVKTKNAQISLEDENGINKSKDGILHLNTEMMFSAEDEEISFPVRINTLAYDGIELWYHDENEQRKYIKEHSIYNGWKIKAIDEDDREIPSDKLEIKSIWFRTAIEINGRLCFTYLVIPTHNKNITRYGREVYTLDTFKENFQLAINGLQICLPDSIDLETLSFSFNIKYDDEANEIIYTDNTSKLHMNAYYWGKLKSKSGFENMEIFRIFRNGFAYTYNGSTYVRDWFVPSIKPDSVNANTPSPNPEEIKSIEKRKSIINNEKGKTEQEDKEKELTKKEDDDKQEKTEQNDNEKENPIQPKEDDNKQEKTKPNDDGKENPIQPKKDDDKQEKTKPNDDKQEKIKQDDNEKEESSESTATGTTVKENPIQPKKVDDEKELTETSRESLPSMNTFTDESQSLKIKDDDTSDNSFLKENYMQLIIILVLALIY</sequence>
<dbReference type="EMBL" id="ATCN01000026">
    <property type="protein sequence ID" value="EPR80048.1"/>
    <property type="molecule type" value="Genomic_DNA"/>
</dbReference>
<protein>
    <submittedName>
        <fullName evidence="2">Uncharacterized protein</fullName>
    </submittedName>
</protein>
<name>S7XVY6_SPRLO</name>
<proteinExistence type="predicted"/>
<dbReference type="InParanoid" id="S7XVY6"/>